<feature type="repeat" description="Solcar" evidence="10">
    <location>
        <begin position="117"/>
        <end position="208"/>
    </location>
</feature>
<dbReference type="Proteomes" id="UP000198406">
    <property type="component" value="Unassembled WGS sequence"/>
</dbReference>
<accession>A0A1Z5KQZ6</accession>
<reference evidence="12 13" key="1">
    <citation type="journal article" date="2015" name="Plant Cell">
        <title>Oil accumulation by the oleaginous diatom Fistulifera solaris as revealed by the genome and transcriptome.</title>
        <authorList>
            <person name="Tanaka T."/>
            <person name="Maeda Y."/>
            <person name="Veluchamy A."/>
            <person name="Tanaka M."/>
            <person name="Abida H."/>
            <person name="Marechal E."/>
            <person name="Bowler C."/>
            <person name="Muto M."/>
            <person name="Sunaga Y."/>
            <person name="Tanaka M."/>
            <person name="Yoshino T."/>
            <person name="Taniguchi T."/>
            <person name="Fukuda Y."/>
            <person name="Nemoto M."/>
            <person name="Matsumoto M."/>
            <person name="Wong P.S."/>
            <person name="Aburatani S."/>
            <person name="Fujibuchi W."/>
        </authorList>
    </citation>
    <scope>NUCLEOTIDE SEQUENCE [LARGE SCALE GENOMIC DNA]</scope>
    <source>
        <strain evidence="12 13">JPCC DA0580</strain>
    </source>
</reference>
<dbReference type="EMBL" id="BDSP01000276">
    <property type="protein sequence ID" value="GAX28522.1"/>
    <property type="molecule type" value="Genomic_DNA"/>
</dbReference>
<dbReference type="AlphaFoldDB" id="A0A1Z5KQZ6"/>
<evidence type="ECO:0000313" key="13">
    <source>
        <dbReference type="Proteomes" id="UP000198406"/>
    </source>
</evidence>
<evidence type="ECO:0000256" key="10">
    <source>
        <dbReference type="PROSITE-ProRule" id="PRU00282"/>
    </source>
</evidence>
<keyword evidence="7" id="KW-1133">Transmembrane helix</keyword>
<feature type="repeat" description="Solcar" evidence="10">
    <location>
        <begin position="221"/>
        <end position="312"/>
    </location>
</feature>
<evidence type="ECO:0000256" key="9">
    <source>
        <dbReference type="ARBA" id="ARBA00023136"/>
    </source>
</evidence>
<evidence type="ECO:0000313" key="12">
    <source>
        <dbReference type="EMBL" id="GAX28522.1"/>
    </source>
</evidence>
<dbReference type="FunFam" id="1.50.40.10:FF:000009">
    <property type="entry name" value="Mitochondrial 2-oxoglutarate/malate carrier protein"/>
    <property type="match status" value="1"/>
</dbReference>
<comment type="similarity">
    <text evidence="2 11">Belongs to the mitochondrial carrier (TC 2.A.29) family.</text>
</comment>
<keyword evidence="6" id="KW-0999">Mitochondrion inner membrane</keyword>
<evidence type="ECO:0000256" key="6">
    <source>
        <dbReference type="ARBA" id="ARBA00022792"/>
    </source>
</evidence>
<dbReference type="Gene3D" id="1.50.40.10">
    <property type="entry name" value="Mitochondrial carrier domain"/>
    <property type="match status" value="1"/>
</dbReference>
<organism evidence="12 13">
    <name type="scientific">Fistulifera solaris</name>
    <name type="common">Oleaginous diatom</name>
    <dbReference type="NCBI Taxonomy" id="1519565"/>
    <lineage>
        <taxon>Eukaryota</taxon>
        <taxon>Sar</taxon>
        <taxon>Stramenopiles</taxon>
        <taxon>Ochrophyta</taxon>
        <taxon>Bacillariophyta</taxon>
        <taxon>Bacillariophyceae</taxon>
        <taxon>Bacillariophycidae</taxon>
        <taxon>Naviculales</taxon>
        <taxon>Naviculaceae</taxon>
        <taxon>Fistulifera</taxon>
    </lineage>
</organism>
<keyword evidence="3 11" id="KW-0813">Transport</keyword>
<dbReference type="Pfam" id="PF00153">
    <property type="entry name" value="Mito_carr"/>
    <property type="match status" value="3"/>
</dbReference>
<comment type="caution">
    <text evidence="12">The sequence shown here is derived from an EMBL/GenBank/DDBJ whole genome shotgun (WGS) entry which is preliminary data.</text>
</comment>
<dbReference type="SUPFAM" id="SSF103506">
    <property type="entry name" value="Mitochondrial carrier"/>
    <property type="match status" value="1"/>
</dbReference>
<evidence type="ECO:0000256" key="11">
    <source>
        <dbReference type="RuleBase" id="RU000488"/>
    </source>
</evidence>
<name>A0A1Z5KQZ6_FISSO</name>
<keyword evidence="5" id="KW-0677">Repeat</keyword>
<evidence type="ECO:0000256" key="3">
    <source>
        <dbReference type="ARBA" id="ARBA00022448"/>
    </source>
</evidence>
<keyword evidence="9 10" id="KW-0472">Membrane</keyword>
<dbReference type="GO" id="GO:0055085">
    <property type="term" value="P:transmembrane transport"/>
    <property type="evidence" value="ECO:0007669"/>
    <property type="project" value="InterPro"/>
</dbReference>
<dbReference type="PRINTS" id="PR00926">
    <property type="entry name" value="MITOCARRIER"/>
</dbReference>
<dbReference type="PANTHER" id="PTHR45618">
    <property type="entry name" value="MITOCHONDRIAL DICARBOXYLATE CARRIER-RELATED"/>
    <property type="match status" value="1"/>
</dbReference>
<dbReference type="OrthoDB" id="756301at2759"/>
<keyword evidence="13" id="KW-1185">Reference proteome</keyword>
<dbReference type="InterPro" id="IPR002067">
    <property type="entry name" value="MCP"/>
</dbReference>
<dbReference type="PROSITE" id="PS50920">
    <property type="entry name" value="SOLCAR"/>
    <property type="match status" value="3"/>
</dbReference>
<comment type="subcellular location">
    <subcellularLocation>
        <location evidence="1">Mitochondrion inner membrane</location>
        <topology evidence="1">Multi-pass membrane protein</topology>
    </subcellularLocation>
</comment>
<dbReference type="InParanoid" id="A0A1Z5KQZ6"/>
<keyword evidence="8" id="KW-0496">Mitochondrion</keyword>
<evidence type="ECO:0000256" key="2">
    <source>
        <dbReference type="ARBA" id="ARBA00006375"/>
    </source>
</evidence>
<evidence type="ECO:0000256" key="5">
    <source>
        <dbReference type="ARBA" id="ARBA00022737"/>
    </source>
</evidence>
<dbReference type="InterPro" id="IPR050391">
    <property type="entry name" value="Mito_Metabolite_Transporter"/>
</dbReference>
<dbReference type="InterPro" id="IPR018108">
    <property type="entry name" value="MCP_transmembrane"/>
</dbReference>
<dbReference type="InterPro" id="IPR023395">
    <property type="entry name" value="MCP_dom_sf"/>
</dbReference>
<keyword evidence="4 10" id="KW-0812">Transmembrane</keyword>
<evidence type="ECO:0000256" key="7">
    <source>
        <dbReference type="ARBA" id="ARBA00022989"/>
    </source>
</evidence>
<evidence type="ECO:0000256" key="8">
    <source>
        <dbReference type="ARBA" id="ARBA00023128"/>
    </source>
</evidence>
<evidence type="ECO:0000256" key="1">
    <source>
        <dbReference type="ARBA" id="ARBA00004448"/>
    </source>
</evidence>
<sequence>MNESSFIMATSPKSSSVAKTLQPFVCGGAAATCASVVIHPMDLAKVRMQLYGQLNPGKPVPGFTTVLGNLIQNDGFMSIYKGVDAAIGRQLVYGTARIGLHRSFSDKLVEWNHGQPINFLQKTLSGMASGSIAVCIGTPFDIALVRLQSDGMAEPKDRRNYKNVFDALFRTAKEEGVAALYKGLAPNVLRGMSMNVGMMACYDQAKEMVAALLNDPMTKGPSVPTQLGASAIAGFTAALFSLPFDLIKSRLMAQKPDPMTGVMPYKGVIDCSVQIFKKEGPMGFFSSFSAYYGRCAPHAMIILLSIESITNAYKNAFIRD</sequence>
<protein>
    <submittedName>
        <fullName evidence="12">Solute carrier family 25 (Mitochondrial oxoglutarate transporter), member 11</fullName>
    </submittedName>
</protein>
<proteinExistence type="inferred from homology"/>
<gene>
    <name evidence="12" type="ORF">FisN_12Hh113</name>
</gene>
<dbReference type="GO" id="GO:0005743">
    <property type="term" value="C:mitochondrial inner membrane"/>
    <property type="evidence" value="ECO:0007669"/>
    <property type="project" value="UniProtKB-SubCell"/>
</dbReference>
<evidence type="ECO:0000256" key="4">
    <source>
        <dbReference type="ARBA" id="ARBA00022692"/>
    </source>
</evidence>
<dbReference type="FunCoup" id="A0A1Z5KQZ6">
    <property type="interactions" value="598"/>
</dbReference>
<feature type="repeat" description="Solcar" evidence="10">
    <location>
        <begin position="18"/>
        <end position="107"/>
    </location>
</feature>